<accession>A0AAW9A3Q2</accession>
<gene>
    <name evidence="1" type="ORF">QTL97_00990</name>
</gene>
<evidence type="ECO:0000313" key="2">
    <source>
        <dbReference type="Proteomes" id="UP001271648"/>
    </source>
</evidence>
<dbReference type="Pfam" id="PF10782">
    <property type="entry name" value="zf-C2HCIx2C"/>
    <property type="match status" value="1"/>
</dbReference>
<keyword evidence="2" id="KW-1185">Reference proteome</keyword>
<comment type="caution">
    <text evidence="1">The sequence shown here is derived from an EMBL/GenBank/DDBJ whole genome shotgun (WGS) entry which is preliminary data.</text>
</comment>
<proteinExistence type="predicted"/>
<dbReference type="Proteomes" id="UP001271648">
    <property type="component" value="Unassembled WGS sequence"/>
</dbReference>
<dbReference type="InterPro" id="IPR019718">
    <property type="entry name" value="DUF2602"/>
</dbReference>
<name>A0AAW9A3Q2_9BACL</name>
<dbReference type="EMBL" id="JAUBDJ010000001">
    <property type="protein sequence ID" value="MDW0115512.1"/>
    <property type="molecule type" value="Genomic_DNA"/>
</dbReference>
<keyword evidence="1" id="KW-0862">Zinc</keyword>
<dbReference type="AlphaFoldDB" id="A0AAW9A3Q2"/>
<sequence length="62" mass="7156">MDKLTIMNEINKVLDTYCEGCFVKRQQVKDIGKTSAHQFCIRTCTIGEQLQFLGNEMNKLTK</sequence>
<dbReference type="RefSeq" id="WP_283731873.1">
    <property type="nucleotide sequence ID" value="NZ_CP125968.1"/>
</dbReference>
<dbReference type="GO" id="GO:0008270">
    <property type="term" value="F:zinc ion binding"/>
    <property type="evidence" value="ECO:0007669"/>
    <property type="project" value="UniProtKB-KW"/>
</dbReference>
<evidence type="ECO:0000313" key="1">
    <source>
        <dbReference type="EMBL" id="MDW0115512.1"/>
    </source>
</evidence>
<protein>
    <submittedName>
        <fullName evidence="1">Zinc-finger domain-containing protein</fullName>
    </submittedName>
</protein>
<reference evidence="1 2" key="1">
    <citation type="submission" date="2023-06" db="EMBL/GenBank/DDBJ databases">
        <title>Sporosarcina sp. nov., isolated from Korean traditional fermented seafood 'Jeotgal'.</title>
        <authorList>
            <person name="Yang A.I."/>
            <person name="Shin N.-R."/>
        </authorList>
    </citation>
    <scope>NUCLEOTIDE SEQUENCE [LARGE SCALE GENOMIC DNA]</scope>
    <source>
        <strain evidence="1 2">KCTC43456</strain>
    </source>
</reference>
<keyword evidence="1" id="KW-0863">Zinc-finger</keyword>
<organism evidence="1 2">
    <name type="scientific">Sporosarcina thermotolerans</name>
    <dbReference type="NCBI Taxonomy" id="633404"/>
    <lineage>
        <taxon>Bacteria</taxon>
        <taxon>Bacillati</taxon>
        <taxon>Bacillota</taxon>
        <taxon>Bacilli</taxon>
        <taxon>Bacillales</taxon>
        <taxon>Caryophanaceae</taxon>
        <taxon>Sporosarcina</taxon>
    </lineage>
</organism>
<keyword evidence="1" id="KW-0479">Metal-binding</keyword>